<protein>
    <recommendedName>
        <fullName evidence="3">Outer membrane protein beta-barrel domain-containing protein</fullName>
    </recommendedName>
</protein>
<dbReference type="AlphaFoldDB" id="A0A1H1IJD9"/>
<dbReference type="EMBL" id="FNKP01000002">
    <property type="protein sequence ID" value="SDR37773.1"/>
    <property type="molecule type" value="Genomic_DNA"/>
</dbReference>
<sequence>MSLGCAAASAHAEQSWFGFEAGLGVTSATPVGDGVYFSKGFSHSTPNGSYGGRAGIVLNAIEAPPRSWKPGLRFHLTYSNFGKVKWSSMNPQDAADFSNVGQQGGYSVVTQSCVDNNCGDFRKFDSTGGMQAISLTFEPYWDLGSGWQIGVEAGPALYKSTWTAIATAQSDGIFGPAGTQETLTHPPRIQLGALFGASIAKGPFSVRANYLYAPIGAWQGKNVPAGIKGEFMLSANYTF</sequence>
<dbReference type="OrthoDB" id="9101321at2"/>
<keyword evidence="2" id="KW-1185">Reference proteome</keyword>
<accession>A0A1H1IJD9</accession>
<evidence type="ECO:0000313" key="2">
    <source>
        <dbReference type="Proteomes" id="UP000183487"/>
    </source>
</evidence>
<proteinExistence type="predicted"/>
<reference evidence="2" key="1">
    <citation type="submission" date="2016-10" db="EMBL/GenBank/DDBJ databases">
        <authorList>
            <person name="Varghese N."/>
        </authorList>
    </citation>
    <scope>NUCLEOTIDE SEQUENCE [LARGE SCALE GENOMIC DNA]</scope>
    <source>
        <strain evidence="2">GAS106B</strain>
    </source>
</reference>
<dbReference type="RefSeq" id="WP_074770043.1">
    <property type="nucleotide sequence ID" value="NZ_FNKP01000002.1"/>
</dbReference>
<gene>
    <name evidence="1" type="ORF">SAMN05443245_5264</name>
</gene>
<dbReference type="Proteomes" id="UP000183487">
    <property type="component" value="Unassembled WGS sequence"/>
</dbReference>
<organism evidence="1 2">
    <name type="scientific">Paraburkholderia fungorum</name>
    <dbReference type="NCBI Taxonomy" id="134537"/>
    <lineage>
        <taxon>Bacteria</taxon>
        <taxon>Pseudomonadati</taxon>
        <taxon>Pseudomonadota</taxon>
        <taxon>Betaproteobacteria</taxon>
        <taxon>Burkholderiales</taxon>
        <taxon>Burkholderiaceae</taxon>
        <taxon>Paraburkholderia</taxon>
    </lineage>
</organism>
<evidence type="ECO:0000313" key="1">
    <source>
        <dbReference type="EMBL" id="SDR37773.1"/>
    </source>
</evidence>
<evidence type="ECO:0008006" key="3">
    <source>
        <dbReference type="Google" id="ProtNLM"/>
    </source>
</evidence>
<name>A0A1H1IJD9_9BURK</name>